<sequence>MDSPARQPPELNYRAFGVAVGRMRRDRSLTLEGLAAASGVSRQTILNVENNHKTVSLDTAHRLAFALGVPLPELVGHLLEDGT</sequence>
<dbReference type="RefSeq" id="WP_119932634.1">
    <property type="nucleotide sequence ID" value="NZ_WMHZ01000016.1"/>
</dbReference>
<evidence type="ECO:0000313" key="3">
    <source>
        <dbReference type="EMBL" id="NDO78710.1"/>
    </source>
</evidence>
<keyword evidence="1" id="KW-0238">DNA-binding</keyword>
<proteinExistence type="predicted"/>
<dbReference type="GO" id="GO:0003677">
    <property type="term" value="F:DNA binding"/>
    <property type="evidence" value="ECO:0007669"/>
    <property type="project" value="UniProtKB-KW"/>
</dbReference>
<dbReference type="SUPFAM" id="SSF47413">
    <property type="entry name" value="lambda repressor-like DNA-binding domains"/>
    <property type="match status" value="1"/>
</dbReference>
<gene>
    <name evidence="3" type="ORF">GKZ75_10855</name>
</gene>
<dbReference type="GO" id="GO:0005829">
    <property type="term" value="C:cytosol"/>
    <property type="evidence" value="ECO:0007669"/>
    <property type="project" value="TreeGrafter"/>
</dbReference>
<dbReference type="Gene3D" id="1.10.260.40">
    <property type="entry name" value="lambda repressor-like DNA-binding domains"/>
    <property type="match status" value="1"/>
</dbReference>
<reference evidence="3 4" key="1">
    <citation type="submission" date="2019-11" db="EMBL/GenBank/DDBJ databases">
        <title>Draft genome sequence of Kocuria indica DP-K7, a methyl red degrading Actinobacterium.</title>
        <authorList>
            <person name="Kumaran S."/>
            <person name="Tischler D."/>
            <person name="Ngo A.C.R."/>
            <person name="Schultes F."/>
        </authorList>
    </citation>
    <scope>NUCLEOTIDE SEQUENCE [LARGE SCALE GENOMIC DNA]</scope>
    <source>
        <strain evidence="3 4">DP-K7</strain>
    </source>
</reference>
<evidence type="ECO:0000259" key="2">
    <source>
        <dbReference type="PROSITE" id="PS50943"/>
    </source>
</evidence>
<comment type="caution">
    <text evidence="3">The sequence shown here is derived from an EMBL/GenBank/DDBJ whole genome shotgun (WGS) entry which is preliminary data.</text>
</comment>
<dbReference type="AlphaFoldDB" id="A0A6N9R2C1"/>
<name>A0A6N9R2C1_9MICC</name>
<dbReference type="PANTHER" id="PTHR46797">
    <property type="entry name" value="HTH-TYPE TRANSCRIPTIONAL REGULATOR"/>
    <property type="match status" value="1"/>
</dbReference>
<dbReference type="EMBL" id="WMHZ01000016">
    <property type="protein sequence ID" value="NDO78710.1"/>
    <property type="molecule type" value="Genomic_DNA"/>
</dbReference>
<dbReference type="PROSITE" id="PS50943">
    <property type="entry name" value="HTH_CROC1"/>
    <property type="match status" value="1"/>
</dbReference>
<feature type="domain" description="HTH cro/C1-type" evidence="2">
    <location>
        <begin position="22"/>
        <end position="74"/>
    </location>
</feature>
<organism evidence="3 4">
    <name type="scientific">Kocuria marina subsp. indica</name>
    <dbReference type="NCBI Taxonomy" id="1049583"/>
    <lineage>
        <taxon>Bacteria</taxon>
        <taxon>Bacillati</taxon>
        <taxon>Actinomycetota</taxon>
        <taxon>Actinomycetes</taxon>
        <taxon>Micrococcales</taxon>
        <taxon>Micrococcaceae</taxon>
        <taxon>Kocuria</taxon>
    </lineage>
</organism>
<accession>A0A6N9R2C1</accession>
<dbReference type="Proteomes" id="UP000471026">
    <property type="component" value="Unassembled WGS sequence"/>
</dbReference>
<dbReference type="SMART" id="SM00530">
    <property type="entry name" value="HTH_XRE"/>
    <property type="match status" value="1"/>
</dbReference>
<dbReference type="PANTHER" id="PTHR46797:SF1">
    <property type="entry name" value="METHYLPHOSPHONATE SYNTHASE"/>
    <property type="match status" value="1"/>
</dbReference>
<protein>
    <submittedName>
        <fullName evidence="3">Helix-turn-helix domain-containing protein</fullName>
    </submittedName>
</protein>
<dbReference type="InterPro" id="IPR010982">
    <property type="entry name" value="Lambda_DNA-bd_dom_sf"/>
</dbReference>
<dbReference type="GO" id="GO:0003700">
    <property type="term" value="F:DNA-binding transcription factor activity"/>
    <property type="evidence" value="ECO:0007669"/>
    <property type="project" value="TreeGrafter"/>
</dbReference>
<dbReference type="Pfam" id="PF01381">
    <property type="entry name" value="HTH_3"/>
    <property type="match status" value="1"/>
</dbReference>
<dbReference type="CDD" id="cd00093">
    <property type="entry name" value="HTH_XRE"/>
    <property type="match status" value="1"/>
</dbReference>
<dbReference type="InterPro" id="IPR050807">
    <property type="entry name" value="TransReg_Diox_bact_type"/>
</dbReference>
<evidence type="ECO:0000313" key="4">
    <source>
        <dbReference type="Proteomes" id="UP000471026"/>
    </source>
</evidence>
<evidence type="ECO:0000256" key="1">
    <source>
        <dbReference type="ARBA" id="ARBA00023125"/>
    </source>
</evidence>
<dbReference type="InterPro" id="IPR001387">
    <property type="entry name" value="Cro/C1-type_HTH"/>
</dbReference>